<accession>A0A2R5GP18</accession>
<evidence type="ECO:0000313" key="3">
    <source>
        <dbReference type="EMBL" id="GBG32617.1"/>
    </source>
</evidence>
<dbReference type="EMBL" id="BEYU01000125">
    <property type="protein sequence ID" value="GBG32617.1"/>
    <property type="molecule type" value="Genomic_DNA"/>
</dbReference>
<dbReference type="InParanoid" id="A0A2R5GP18"/>
<evidence type="ECO:0000259" key="2">
    <source>
        <dbReference type="PROSITE" id="PS50003"/>
    </source>
</evidence>
<feature type="region of interest" description="Disordered" evidence="1">
    <location>
        <begin position="76"/>
        <end position="98"/>
    </location>
</feature>
<dbReference type="PROSITE" id="PS50003">
    <property type="entry name" value="PH_DOMAIN"/>
    <property type="match status" value="1"/>
</dbReference>
<dbReference type="CDD" id="cd00821">
    <property type="entry name" value="PH"/>
    <property type="match status" value="1"/>
</dbReference>
<feature type="compositionally biased region" description="Low complexity" evidence="1">
    <location>
        <begin position="49"/>
        <end position="61"/>
    </location>
</feature>
<gene>
    <name evidence="3" type="ORF">FCC1311_088422</name>
</gene>
<comment type="caution">
    <text evidence="3">The sequence shown here is derived from an EMBL/GenBank/DDBJ whole genome shotgun (WGS) entry which is preliminary data.</text>
</comment>
<sequence>MGRQESTATGVSTVLTAPSSSFRSGSFDDDEMQRPGTPLSRPQSAIFDAAAGNSAQQGAAGTSRLLSARGVSSNISVSSCDDGERSPRAPSSPSNFAARHLGTYTSSTLDAGPSMQTHMSNASAASTPLRGATAAQEDAIYAYDCDPRAWILAAGRLEKKRDGNWKAGWGKRFFVLTPSTLYYYLVPRRGGKGETSALLGDERGHIRIAEMRNMYTTESATEGSLIHLDCGEIKKNSMTQSNNTNIVLRAKNKELAEKWVDLLRRAHALLKQAQDPNKIGAGQPLDGYVPSSMFSIYDRDKDSVADTSATEAVAAELSHELTHLQAVIFEHVLPVVESSKTVVPDNGQRAIRIDPYMALACLIAINMICYAGPSMGNVSVAMLLNLAFLSFIVYYEKLANEHDAAVFRYNKAVKLLQGKFDRVAHYLQNPHLVDAVPAGADLAAAPGSTATAPSGAGALASPSTAKSPAAASTPAAAAAAAAAAGAAAVAAATATGASGGVEAIDGDNAGSASAAPAVIAAKVASGTASPYEINGKPAAGSTMKQAPEDDQQECTWDSCEGSVFSLRQVGYKVSKQKAASAPPLYELVGMDLLKGDNKLDNIHSFVNLPPPRKCDDLEVIKASGCPRLFVVNIQVPLKAPSMFGGEDPGVSVVFYFAINPETAKAAAEDAERPEVLLWKRFCTEFEYNEDVRRRFKGIGMAANISDLPIPKRLHSLNGKPVILFKTAHLERAKNVEGGCIEACIMVHKFGMIARTIFSQFRETSESIRIRSAFLVQGEEDYELPECVLGTAKITRLNFEAAKHINHL</sequence>
<protein>
    <recommendedName>
        <fullName evidence="2">PH domain-containing protein</fullName>
    </recommendedName>
</protein>
<dbReference type="OrthoDB" id="9970435at2759"/>
<organism evidence="3 4">
    <name type="scientific">Hondaea fermentalgiana</name>
    <dbReference type="NCBI Taxonomy" id="2315210"/>
    <lineage>
        <taxon>Eukaryota</taxon>
        <taxon>Sar</taxon>
        <taxon>Stramenopiles</taxon>
        <taxon>Bigyra</taxon>
        <taxon>Labyrinthulomycetes</taxon>
        <taxon>Thraustochytrida</taxon>
        <taxon>Thraustochytriidae</taxon>
        <taxon>Hondaea</taxon>
    </lineage>
</organism>
<reference evidence="3 4" key="1">
    <citation type="submission" date="2017-12" db="EMBL/GenBank/DDBJ databases">
        <title>Sequencing, de novo assembly and annotation of complete genome of a new Thraustochytrid species, strain FCC1311.</title>
        <authorList>
            <person name="Sedici K."/>
            <person name="Godart F."/>
            <person name="Aiese Cigliano R."/>
            <person name="Sanseverino W."/>
            <person name="Barakat M."/>
            <person name="Ortet P."/>
            <person name="Marechal E."/>
            <person name="Cagnac O."/>
            <person name="Amato A."/>
        </authorList>
    </citation>
    <scope>NUCLEOTIDE SEQUENCE [LARGE SCALE GENOMIC DNA]</scope>
</reference>
<feature type="region of interest" description="Disordered" evidence="1">
    <location>
        <begin position="1"/>
        <end position="62"/>
    </location>
</feature>
<dbReference type="InterPro" id="IPR001849">
    <property type="entry name" value="PH_domain"/>
</dbReference>
<dbReference type="Pfam" id="PF07059">
    <property type="entry name" value="EDR2_C"/>
    <property type="match status" value="1"/>
</dbReference>
<dbReference type="SMART" id="SM00233">
    <property type="entry name" value="PH"/>
    <property type="match status" value="1"/>
</dbReference>
<keyword evidence="4" id="KW-1185">Reference proteome</keyword>
<dbReference type="Proteomes" id="UP000241890">
    <property type="component" value="Unassembled WGS sequence"/>
</dbReference>
<feature type="compositionally biased region" description="Polar residues" evidence="1">
    <location>
        <begin position="1"/>
        <end position="18"/>
    </location>
</feature>
<feature type="domain" description="PH" evidence="2">
    <location>
        <begin position="150"/>
        <end position="268"/>
    </location>
</feature>
<dbReference type="Gene3D" id="2.30.29.30">
    <property type="entry name" value="Pleckstrin-homology domain (PH domain)/Phosphotyrosine-binding domain (PTB)"/>
    <property type="match status" value="1"/>
</dbReference>
<dbReference type="AlphaFoldDB" id="A0A2R5GP18"/>
<evidence type="ECO:0000313" key="4">
    <source>
        <dbReference type="Proteomes" id="UP000241890"/>
    </source>
</evidence>
<dbReference type="PANTHER" id="PTHR31558">
    <property type="entry name" value="CW14 PROTEIN"/>
    <property type="match status" value="1"/>
</dbReference>
<dbReference type="SUPFAM" id="SSF50729">
    <property type="entry name" value="PH domain-like"/>
    <property type="match status" value="1"/>
</dbReference>
<evidence type="ECO:0000256" key="1">
    <source>
        <dbReference type="SAM" id="MobiDB-lite"/>
    </source>
</evidence>
<proteinExistence type="predicted"/>
<dbReference type="InterPro" id="IPR011993">
    <property type="entry name" value="PH-like_dom_sf"/>
</dbReference>
<name>A0A2R5GP18_9STRA</name>
<dbReference type="InterPro" id="IPR009769">
    <property type="entry name" value="EDR2_C"/>
</dbReference>
<dbReference type="Pfam" id="PF00169">
    <property type="entry name" value="PH"/>
    <property type="match status" value="1"/>
</dbReference>